<accession>A0A6G8ASD9</accession>
<keyword evidence="1" id="KW-0472">Membrane</keyword>
<dbReference type="EMBL" id="CP049887">
    <property type="protein sequence ID" value="QIL47843.1"/>
    <property type="molecule type" value="Genomic_DNA"/>
</dbReference>
<gene>
    <name evidence="2" type="ORF">G7082_04430</name>
</gene>
<dbReference type="KEGG" id="vhy:G7082_04430"/>
<name>A0A6G8ASD9_9ENTE</name>
<evidence type="ECO:0000313" key="3">
    <source>
        <dbReference type="Proteomes" id="UP000501747"/>
    </source>
</evidence>
<keyword evidence="1" id="KW-1133">Transmembrane helix</keyword>
<feature type="transmembrane region" description="Helical" evidence="1">
    <location>
        <begin position="59"/>
        <end position="77"/>
    </location>
</feature>
<feature type="transmembrane region" description="Helical" evidence="1">
    <location>
        <begin position="84"/>
        <end position="104"/>
    </location>
</feature>
<keyword evidence="1" id="KW-0812">Transmembrane</keyword>
<feature type="transmembrane region" description="Helical" evidence="1">
    <location>
        <begin position="32"/>
        <end position="53"/>
    </location>
</feature>
<evidence type="ECO:0000313" key="2">
    <source>
        <dbReference type="EMBL" id="QIL47843.1"/>
    </source>
</evidence>
<proteinExistence type="predicted"/>
<sequence length="106" mass="12018">MLVFIPFSFIILALLGGLKFVGVTYESNLSLLLFVLLLFVIELCVGNIVKLLLTWDSHLLMNFFELLISLYITNLLYDGVNIKFITMLIISVVLTILESLIDFISD</sequence>
<feature type="transmembrane region" description="Helical" evidence="1">
    <location>
        <begin position="6"/>
        <end position="25"/>
    </location>
</feature>
<protein>
    <submittedName>
        <fullName evidence="2">Uncharacterized protein</fullName>
    </submittedName>
</protein>
<reference evidence="2 3" key="1">
    <citation type="submission" date="2020-03" db="EMBL/GenBank/DDBJ databases">
        <title>Vagococcus sp. nov., isolated from beetles.</title>
        <authorList>
            <person name="Hyun D.-W."/>
            <person name="Bae J.-W."/>
        </authorList>
    </citation>
    <scope>NUCLEOTIDE SEQUENCE [LARGE SCALE GENOMIC DNA]</scope>
    <source>
        <strain evidence="2 3">HDW17B</strain>
    </source>
</reference>
<dbReference type="Proteomes" id="UP000501747">
    <property type="component" value="Chromosome"/>
</dbReference>
<organism evidence="2 3">
    <name type="scientific">Vagococcus hydrophili</name>
    <dbReference type="NCBI Taxonomy" id="2714947"/>
    <lineage>
        <taxon>Bacteria</taxon>
        <taxon>Bacillati</taxon>
        <taxon>Bacillota</taxon>
        <taxon>Bacilli</taxon>
        <taxon>Lactobacillales</taxon>
        <taxon>Enterococcaceae</taxon>
        <taxon>Vagococcus</taxon>
    </lineage>
</organism>
<keyword evidence="3" id="KW-1185">Reference proteome</keyword>
<dbReference type="AlphaFoldDB" id="A0A6G8ASD9"/>
<dbReference type="InterPro" id="IPR025912">
    <property type="entry name" value="YrvL"/>
</dbReference>
<evidence type="ECO:0000256" key="1">
    <source>
        <dbReference type="SAM" id="Phobius"/>
    </source>
</evidence>
<dbReference type="Pfam" id="PF14184">
    <property type="entry name" value="YrvL"/>
    <property type="match status" value="1"/>
</dbReference>